<keyword evidence="2 8" id="KW-0489">Methyltransferase</keyword>
<evidence type="ECO:0000256" key="3">
    <source>
        <dbReference type="ARBA" id="ARBA00022679"/>
    </source>
</evidence>
<feature type="compositionally biased region" description="Basic residues" evidence="6">
    <location>
        <begin position="69"/>
        <end position="81"/>
    </location>
</feature>
<dbReference type="GO" id="GO:0002939">
    <property type="term" value="P:tRNA N1-guanine methylation"/>
    <property type="evidence" value="ECO:0007669"/>
    <property type="project" value="TreeGrafter"/>
</dbReference>
<comment type="caution">
    <text evidence="8">The sequence shown here is derived from an EMBL/GenBank/DDBJ whole genome shotgun (WGS) entry which is preliminary data.</text>
</comment>
<dbReference type="STRING" id="478820.A0A196SAS1"/>
<feature type="region of interest" description="Disordered" evidence="6">
    <location>
        <begin position="1"/>
        <end position="95"/>
    </location>
</feature>
<comment type="catalytic activity">
    <reaction evidence="5">
        <text>guanosine(9) in tRNA + S-adenosyl-L-methionine = N(1)-methylguanosine(9) in tRNA + S-adenosyl-L-homocysteine + H(+)</text>
        <dbReference type="Rhea" id="RHEA:43156"/>
        <dbReference type="Rhea" id="RHEA-COMP:10367"/>
        <dbReference type="Rhea" id="RHEA-COMP:10368"/>
        <dbReference type="ChEBI" id="CHEBI:15378"/>
        <dbReference type="ChEBI" id="CHEBI:57856"/>
        <dbReference type="ChEBI" id="CHEBI:59789"/>
        <dbReference type="ChEBI" id="CHEBI:73542"/>
        <dbReference type="ChEBI" id="CHEBI:74269"/>
        <dbReference type="EC" id="2.1.1.221"/>
    </reaction>
</comment>
<evidence type="ECO:0000313" key="9">
    <source>
        <dbReference type="Proteomes" id="UP000078348"/>
    </source>
</evidence>
<gene>
    <name evidence="8" type="ORF">AV274_5187</name>
</gene>
<dbReference type="OrthoDB" id="278300at2759"/>
<dbReference type="Gene3D" id="3.40.1280.30">
    <property type="match status" value="1"/>
</dbReference>
<accession>A0A196SAS1</accession>
<sequence>MSDFPKEAMDVGKEKTGSCVMEEKMPGENDAKETENQLVNEEMGDEEPLSKSAIKKREKMRKLQEYWKEKKKLKKQQKKEKAKMAKKEPAKDDNLTPEEKARLKEMRLQERAKWLEDLKTSPRVLIDLDFQELMRPNEISSLTQQVMYSYGFIRRAKRPLRLVLTSVKDEIKTKLEKIQGFHSWLIEQYEASVSEVNTTVESFHYPNDKMVYLSADADETITELDDDKVYIIGGIVDRNRYKNLTLNKAKQLGYRCAKLPLELVRFHGSRVLTVNNVVELLVRFHNDPNWEQVIKEGVPMRKVGTEEEQ</sequence>
<evidence type="ECO:0000256" key="1">
    <source>
        <dbReference type="ARBA" id="ARBA00012797"/>
    </source>
</evidence>
<dbReference type="InterPro" id="IPR038459">
    <property type="entry name" value="MT_TRM10-typ_sf"/>
</dbReference>
<keyword evidence="3 8" id="KW-0808">Transferase</keyword>
<protein>
    <recommendedName>
        <fullName evidence="1">tRNA (guanine(9)-N(1))-methyltransferase</fullName>
        <ecNumber evidence="1">2.1.1.221</ecNumber>
    </recommendedName>
</protein>
<reference evidence="8 9" key="1">
    <citation type="submission" date="2016-05" db="EMBL/GenBank/DDBJ databases">
        <title>Nuclear genome of Blastocystis sp. subtype 1 NandII.</title>
        <authorList>
            <person name="Gentekaki E."/>
            <person name="Curtis B."/>
            <person name="Stairs C."/>
            <person name="Eme L."/>
            <person name="Herman E."/>
            <person name="Klimes V."/>
            <person name="Arias M.C."/>
            <person name="Elias M."/>
            <person name="Hilliou F."/>
            <person name="Klute M."/>
            <person name="Malik S.-B."/>
            <person name="Pightling A."/>
            <person name="Rachubinski R."/>
            <person name="Salas D."/>
            <person name="Schlacht A."/>
            <person name="Suga H."/>
            <person name="Archibald J."/>
            <person name="Ball S.G."/>
            <person name="Clark G."/>
            <person name="Dacks J."/>
            <person name="Van Der Giezen M."/>
            <person name="Tsaousis A."/>
            <person name="Roger A."/>
        </authorList>
    </citation>
    <scope>NUCLEOTIDE SEQUENCE [LARGE SCALE GENOMIC DNA]</scope>
    <source>
        <strain evidence="9">ATCC 50177 / NandII</strain>
    </source>
</reference>
<evidence type="ECO:0000313" key="8">
    <source>
        <dbReference type="EMBL" id="OAO13104.1"/>
    </source>
</evidence>
<evidence type="ECO:0000256" key="5">
    <source>
        <dbReference type="ARBA" id="ARBA00048434"/>
    </source>
</evidence>
<keyword evidence="9" id="KW-1185">Reference proteome</keyword>
<dbReference type="EC" id="2.1.1.221" evidence="1"/>
<dbReference type="GO" id="GO:0000049">
    <property type="term" value="F:tRNA binding"/>
    <property type="evidence" value="ECO:0007669"/>
    <property type="project" value="TreeGrafter"/>
</dbReference>
<dbReference type="PROSITE" id="PS51675">
    <property type="entry name" value="SAM_MT_TRM10"/>
    <property type="match status" value="1"/>
</dbReference>
<dbReference type="Proteomes" id="UP000078348">
    <property type="component" value="Unassembled WGS sequence"/>
</dbReference>
<dbReference type="GO" id="GO:0052905">
    <property type="term" value="F:tRNA (guanosine(9)-N1)-methyltransferase activity"/>
    <property type="evidence" value="ECO:0007669"/>
    <property type="project" value="UniProtKB-EC"/>
</dbReference>
<dbReference type="PANTHER" id="PTHR13563:SF13">
    <property type="entry name" value="TRNA METHYLTRANSFERASE 10 HOMOLOG A"/>
    <property type="match status" value="1"/>
</dbReference>
<proteinExistence type="predicted"/>
<feature type="compositionally biased region" description="Basic and acidic residues" evidence="6">
    <location>
        <begin position="82"/>
        <end position="95"/>
    </location>
</feature>
<dbReference type="CDD" id="cd18089">
    <property type="entry name" value="SPOUT_Trm10-like"/>
    <property type="match status" value="1"/>
</dbReference>
<evidence type="ECO:0000259" key="7">
    <source>
        <dbReference type="PROSITE" id="PS51675"/>
    </source>
</evidence>
<evidence type="ECO:0000256" key="4">
    <source>
        <dbReference type="ARBA" id="ARBA00022691"/>
    </source>
</evidence>
<name>A0A196SAS1_BLAHN</name>
<keyword evidence="4" id="KW-0949">S-adenosyl-L-methionine</keyword>
<dbReference type="InterPro" id="IPR007356">
    <property type="entry name" value="tRNA_m1G_MeTrfase_euk"/>
</dbReference>
<organism evidence="8 9">
    <name type="scientific">Blastocystis sp. subtype 1 (strain ATCC 50177 / NandII)</name>
    <dbReference type="NCBI Taxonomy" id="478820"/>
    <lineage>
        <taxon>Eukaryota</taxon>
        <taxon>Sar</taxon>
        <taxon>Stramenopiles</taxon>
        <taxon>Bigyra</taxon>
        <taxon>Opalozoa</taxon>
        <taxon>Opalinata</taxon>
        <taxon>Blastocystidae</taxon>
        <taxon>Blastocystis</taxon>
    </lineage>
</organism>
<dbReference type="PANTHER" id="PTHR13563">
    <property type="entry name" value="TRNA (GUANINE-9-) METHYLTRANSFERASE"/>
    <property type="match status" value="1"/>
</dbReference>
<dbReference type="EMBL" id="LXWW01000460">
    <property type="protein sequence ID" value="OAO13104.1"/>
    <property type="molecule type" value="Genomic_DNA"/>
</dbReference>
<dbReference type="AlphaFoldDB" id="A0A196SAS1"/>
<feature type="compositionally biased region" description="Basic and acidic residues" evidence="6">
    <location>
        <begin position="1"/>
        <end position="35"/>
    </location>
</feature>
<feature type="domain" description="SAM-dependent MTase TRM10-type" evidence="7">
    <location>
        <begin position="110"/>
        <end position="305"/>
    </location>
</feature>
<evidence type="ECO:0000256" key="6">
    <source>
        <dbReference type="SAM" id="MobiDB-lite"/>
    </source>
</evidence>
<dbReference type="GO" id="GO:0005634">
    <property type="term" value="C:nucleus"/>
    <property type="evidence" value="ECO:0007669"/>
    <property type="project" value="TreeGrafter"/>
</dbReference>
<dbReference type="InterPro" id="IPR028564">
    <property type="entry name" value="MT_TRM10-typ"/>
</dbReference>
<evidence type="ECO:0000256" key="2">
    <source>
        <dbReference type="ARBA" id="ARBA00022603"/>
    </source>
</evidence>